<name>A0A3D9KHP3_9BACL</name>
<sequence length="848" mass="93242">MRLSVVRMGFRKWGLALLLGFTGWLLLAEAPEAGAAVFPRASQEPASTIQYIDMESSAYDLTDLFMVKSLQGLVNREEPRIWVLKNPLHIYDTGPGHSANSVMVNRTFWFNRLSGYTKVQQTDPYELVDLFASELDGAILYDEDILNPSGTGNSGSFYYYTGDHSSYAEPNKSFVPSETRVANLNVTAMLSAKYNAIALTAEQLETLEDEYDVKLTVLADVRALGLDSWKEAYEYALEELAPEMRTDILANNPNYSLAMFDYLIANRIFTFNMKGDPAAGTGLSASEKALTDDMVALADGVAPVIGVWGGTTDEDAFGRYLNDKGKFAMVASESFNLSWISGLPMVRPSASENPRTLVFDPTKVYISFTETDGDTLLFPQLKFPTWFGLADREDYPIAWELTPTLQELDPLAGAFYSAERGLNSYVTSVTGLGYIKYPMPAPYRDDYFALTDDYMIYNRYRTLRTMNYDRFDAKAYTAIPSVEGVFAGYGGLDAGRPDVASNKETHFMYRGKPIFITYSYFDGADIAAYDGDGPAFFNVGAQYINTELLTDYIDNLPGNFVVVTPGEMIDLYVQYAEAKFADITEAGFLASFTHDESGFIDEDNGSYIASGDRRVADGGQSWGYKFDLDDAATELEVQLDIANNYVVEASVDKSVWTLEAQAASDVHDASNRQTIALDLSAYLTANPSKTVYLRFRDGSPTDGWGPSLFSVSVNGGEIEGLPPRDHLREGRMLSDGEFLVSPSGAYCLTVQSDGNFVLYSGPNPAANTGVVWQSGVTGTVGDYFGIMQTDGNFVVYKGTGPSDNQGYIWSTGTNGNFPAFLTVKNDGKVYIYEGTGPENTGSVLWSEP</sequence>
<dbReference type="RefSeq" id="WP_116059818.1">
    <property type="nucleotide sequence ID" value="NZ_QRDZ01000004.1"/>
</dbReference>
<keyword evidence="2" id="KW-0430">Lectin</keyword>
<dbReference type="PROSITE" id="PS50927">
    <property type="entry name" value="BULB_LECTIN"/>
    <property type="match status" value="1"/>
</dbReference>
<dbReference type="EMBL" id="QRDZ01000004">
    <property type="protein sequence ID" value="RED85394.1"/>
    <property type="molecule type" value="Genomic_DNA"/>
</dbReference>
<organism evidence="2 3">
    <name type="scientific">Cohnella phaseoli</name>
    <dbReference type="NCBI Taxonomy" id="456490"/>
    <lineage>
        <taxon>Bacteria</taxon>
        <taxon>Bacillati</taxon>
        <taxon>Bacillota</taxon>
        <taxon>Bacilli</taxon>
        <taxon>Bacillales</taxon>
        <taxon>Paenibacillaceae</taxon>
        <taxon>Cohnella</taxon>
    </lineage>
</organism>
<dbReference type="AlphaFoldDB" id="A0A3D9KHP3"/>
<gene>
    <name evidence="2" type="ORF">DFP98_10499</name>
</gene>
<evidence type="ECO:0000313" key="3">
    <source>
        <dbReference type="Proteomes" id="UP000256977"/>
    </source>
</evidence>
<dbReference type="InterPro" id="IPR001480">
    <property type="entry name" value="Bulb-type_lectin_dom"/>
</dbReference>
<dbReference type="OrthoDB" id="3799094at2"/>
<dbReference type="InterPro" id="IPR025832">
    <property type="entry name" value="GxGYxYP_C"/>
</dbReference>
<accession>A0A3D9KHP3</accession>
<dbReference type="InterPro" id="IPR036426">
    <property type="entry name" value="Bulb-type_lectin_dom_sf"/>
</dbReference>
<dbReference type="SMART" id="SM00108">
    <property type="entry name" value="B_lectin"/>
    <property type="match status" value="1"/>
</dbReference>
<dbReference type="SUPFAM" id="SSF51110">
    <property type="entry name" value="alpha-D-mannose-specific plant lectins"/>
    <property type="match status" value="1"/>
</dbReference>
<keyword evidence="3" id="KW-1185">Reference proteome</keyword>
<evidence type="ECO:0000259" key="1">
    <source>
        <dbReference type="PROSITE" id="PS50927"/>
    </source>
</evidence>
<reference evidence="2 3" key="1">
    <citation type="submission" date="2018-07" db="EMBL/GenBank/DDBJ databases">
        <title>Genomic Encyclopedia of Type Strains, Phase III (KMG-III): the genomes of soil and plant-associated and newly described type strains.</title>
        <authorList>
            <person name="Whitman W."/>
        </authorList>
    </citation>
    <scope>NUCLEOTIDE SEQUENCE [LARGE SCALE GENOMIC DNA]</scope>
    <source>
        <strain evidence="2 3">CECT 7287</strain>
    </source>
</reference>
<dbReference type="Proteomes" id="UP000256977">
    <property type="component" value="Unassembled WGS sequence"/>
</dbReference>
<comment type="caution">
    <text evidence="2">The sequence shown here is derived from an EMBL/GenBank/DDBJ whole genome shotgun (WGS) entry which is preliminary data.</text>
</comment>
<dbReference type="Gene3D" id="3.20.20.490">
    <property type="entry name" value="GxGYxYP glycoside hydrolase, C-terminal domain"/>
    <property type="match status" value="1"/>
</dbReference>
<dbReference type="GO" id="GO:0030246">
    <property type="term" value="F:carbohydrate binding"/>
    <property type="evidence" value="ECO:0007669"/>
    <property type="project" value="UniProtKB-KW"/>
</dbReference>
<feature type="domain" description="Bulb-type lectin" evidence="1">
    <location>
        <begin position="724"/>
        <end position="844"/>
    </location>
</feature>
<dbReference type="PANTHER" id="PTHR37321">
    <property type="entry name" value="EXPORTED PROTEIN-RELATED"/>
    <property type="match status" value="1"/>
</dbReference>
<protein>
    <submittedName>
        <fullName evidence="2">D-mannose binding lectin</fullName>
    </submittedName>
</protein>
<evidence type="ECO:0000313" key="2">
    <source>
        <dbReference type="EMBL" id="RED85394.1"/>
    </source>
</evidence>
<dbReference type="Gene3D" id="2.90.10.10">
    <property type="entry name" value="Bulb-type lectin domain"/>
    <property type="match status" value="2"/>
</dbReference>
<dbReference type="InterPro" id="IPR038410">
    <property type="entry name" value="GxGYxYP_C_sf"/>
</dbReference>
<dbReference type="Pfam" id="PF14323">
    <property type="entry name" value="GxGYxYP_C"/>
    <property type="match status" value="1"/>
</dbReference>
<dbReference type="PANTHER" id="PTHR37321:SF1">
    <property type="entry name" value="EXPORTED PROTEIN"/>
    <property type="match status" value="1"/>
</dbReference>
<proteinExistence type="predicted"/>